<sequence length="129" mass="14599">MPSLGSFGPLVFEVLRAPEAVSREIEEVYAEHEVAGAKGLLEWTGEKLARVTLKLRFHSVSLGTFTCDPAEELSRIRELARKREAYPLFVGSRHMGKFVIEKVRETLRELDAHGNLVMAEVELTLKEYN</sequence>
<evidence type="ECO:0000313" key="1">
    <source>
        <dbReference type="EMBL" id="HFC97924.1"/>
    </source>
</evidence>
<comment type="caution">
    <text evidence="1">The sequence shown here is derived from an EMBL/GenBank/DDBJ whole genome shotgun (WGS) entry which is preliminary data.</text>
</comment>
<accession>A0A7C3GV02</accession>
<dbReference type="AlphaFoldDB" id="A0A7C3GV02"/>
<proteinExistence type="predicted"/>
<reference evidence="1" key="1">
    <citation type="journal article" date="2020" name="mSystems">
        <title>Genome- and Community-Level Interaction Insights into Carbon Utilization and Element Cycling Functions of Hydrothermarchaeota in Hydrothermal Sediment.</title>
        <authorList>
            <person name="Zhou Z."/>
            <person name="Liu Y."/>
            <person name="Xu W."/>
            <person name="Pan J."/>
            <person name="Luo Z.H."/>
            <person name="Li M."/>
        </authorList>
    </citation>
    <scope>NUCLEOTIDE SEQUENCE [LARGE SCALE GENOMIC DNA]</scope>
    <source>
        <strain evidence="1">HyVt-483</strain>
    </source>
</reference>
<dbReference type="EMBL" id="DRMH01000076">
    <property type="protein sequence ID" value="HFC97924.1"/>
    <property type="molecule type" value="Genomic_DNA"/>
</dbReference>
<protein>
    <submittedName>
        <fullName evidence="1">Phage tail protein</fullName>
    </submittedName>
</protein>
<name>A0A7C3GV02_9BACT</name>
<dbReference type="Proteomes" id="UP000886043">
    <property type="component" value="Unassembled WGS sequence"/>
</dbReference>
<dbReference type="InterPro" id="IPR009734">
    <property type="entry name" value="Myoviridae_GpU"/>
</dbReference>
<gene>
    <name evidence="1" type="ORF">ENJ40_05650</name>
</gene>
<organism evidence="1">
    <name type="scientific">Thermosulfurimonas dismutans</name>
    <dbReference type="NCBI Taxonomy" id="999894"/>
    <lineage>
        <taxon>Bacteria</taxon>
        <taxon>Pseudomonadati</taxon>
        <taxon>Thermodesulfobacteriota</taxon>
        <taxon>Thermodesulfobacteria</taxon>
        <taxon>Thermodesulfobacteriales</taxon>
        <taxon>Thermodesulfobacteriaceae</taxon>
        <taxon>Thermosulfurimonas</taxon>
    </lineage>
</organism>
<dbReference type="Pfam" id="PF06995">
    <property type="entry name" value="Phage_P2_GpU"/>
    <property type="match status" value="1"/>
</dbReference>